<protein>
    <submittedName>
        <fullName evidence="2">Uncharacterized protein</fullName>
    </submittedName>
</protein>
<gene>
    <name evidence="2" type="ORF">LMG27952_07725</name>
</gene>
<dbReference type="Proteomes" id="UP000656319">
    <property type="component" value="Unassembled WGS sequence"/>
</dbReference>
<feature type="compositionally biased region" description="Basic and acidic residues" evidence="1">
    <location>
        <begin position="115"/>
        <end position="131"/>
    </location>
</feature>
<name>A0ABM8PBS0_9BURK</name>
<comment type="caution">
    <text evidence="2">The sequence shown here is derived from an EMBL/GenBank/DDBJ whole genome shotgun (WGS) entry which is preliminary data.</text>
</comment>
<feature type="region of interest" description="Disordered" evidence="1">
    <location>
        <begin position="1"/>
        <end position="131"/>
    </location>
</feature>
<reference evidence="2 3" key="1">
    <citation type="submission" date="2020-10" db="EMBL/GenBank/DDBJ databases">
        <authorList>
            <person name="Peeters C."/>
        </authorList>
    </citation>
    <scope>NUCLEOTIDE SEQUENCE [LARGE SCALE GENOMIC DNA]</scope>
    <source>
        <strain evidence="2 3">LMG 27952</strain>
    </source>
</reference>
<dbReference type="EMBL" id="CAJHCQ010000046">
    <property type="protein sequence ID" value="CAD6562225.1"/>
    <property type="molecule type" value="Genomic_DNA"/>
</dbReference>
<keyword evidence="3" id="KW-1185">Reference proteome</keyword>
<feature type="compositionally biased region" description="Basic residues" evidence="1">
    <location>
        <begin position="1"/>
        <end position="16"/>
    </location>
</feature>
<feature type="compositionally biased region" description="Low complexity" evidence="1">
    <location>
        <begin position="41"/>
        <end position="53"/>
    </location>
</feature>
<evidence type="ECO:0000256" key="1">
    <source>
        <dbReference type="SAM" id="MobiDB-lite"/>
    </source>
</evidence>
<feature type="compositionally biased region" description="Basic and acidic residues" evidence="1">
    <location>
        <begin position="78"/>
        <end position="89"/>
    </location>
</feature>
<sequence length="244" mass="26879">MSYAHRAAKRRFRGRAATHDRCDGARGAQSRHGGGSGGADLGFSAAYRATGEAAEGRRGRRSQPYRVGERVCQPRLDSPLRRLSRDCHARRSGMSEARGHPRRMAHAPPFSSRKSLREQVKPETTPNKDENLICPDQPMWCRSIFLTSVHRKTRMGRPPIPTSTPATKVARCSRSARIKVLVRAGGQDGCVTCANEPAGRNYSPCRALSRTRADRRPNAAYGTPATSARFRSTHIIRSGTCNSE</sequence>
<accession>A0ABM8PBS0</accession>
<evidence type="ECO:0000313" key="3">
    <source>
        <dbReference type="Proteomes" id="UP000656319"/>
    </source>
</evidence>
<organism evidence="2 3">
    <name type="scientific">Paraburkholderia hiiakae</name>
    <dbReference type="NCBI Taxonomy" id="1081782"/>
    <lineage>
        <taxon>Bacteria</taxon>
        <taxon>Pseudomonadati</taxon>
        <taxon>Pseudomonadota</taxon>
        <taxon>Betaproteobacteria</taxon>
        <taxon>Burkholderiales</taxon>
        <taxon>Burkholderiaceae</taxon>
        <taxon>Paraburkholderia</taxon>
    </lineage>
</organism>
<evidence type="ECO:0000313" key="2">
    <source>
        <dbReference type="EMBL" id="CAD6562225.1"/>
    </source>
</evidence>
<proteinExistence type="predicted"/>